<name>A0A6G1X4H8_9BACI</name>
<dbReference type="InterPro" id="IPR038695">
    <property type="entry name" value="Saro_0823-like_sf"/>
</dbReference>
<dbReference type="InterPro" id="IPR003795">
    <property type="entry name" value="DUF192"/>
</dbReference>
<gene>
    <name evidence="2" type="ORF">GH754_05585</name>
</gene>
<dbReference type="PANTHER" id="PTHR37953:SF1">
    <property type="entry name" value="UPF0127 PROTEIN MJ1496"/>
    <property type="match status" value="1"/>
</dbReference>
<keyword evidence="1" id="KW-0472">Membrane</keyword>
<sequence>MEIIRKNIKYEVPIDLKFYNTFWKRFKGLMFKVKPLKQEGIIILPCNSIHMFFMFFSIDVIFINDEQRVLKTVNHLKPWRVVTPVRGAVAAIELPKGTIQKYDIQPNDEIHY</sequence>
<dbReference type="RefSeq" id="WP_153727750.1">
    <property type="nucleotide sequence ID" value="NZ_WJNH01000003.1"/>
</dbReference>
<dbReference type="Pfam" id="PF02643">
    <property type="entry name" value="DUF192"/>
    <property type="match status" value="1"/>
</dbReference>
<keyword evidence="3" id="KW-1185">Reference proteome</keyword>
<comment type="caution">
    <text evidence="2">The sequence shown here is derived from an EMBL/GenBank/DDBJ whole genome shotgun (WGS) entry which is preliminary data.</text>
</comment>
<keyword evidence="1" id="KW-1133">Transmembrane helix</keyword>
<dbReference type="Proteomes" id="UP000480185">
    <property type="component" value="Unassembled WGS sequence"/>
</dbReference>
<protein>
    <submittedName>
        <fullName evidence="2">DUF192 domain-containing protein</fullName>
    </submittedName>
</protein>
<accession>A0A6G1X4H8</accession>
<dbReference type="Gene3D" id="2.60.120.1140">
    <property type="entry name" value="Protein of unknown function DUF192"/>
    <property type="match status" value="1"/>
</dbReference>
<dbReference type="AlphaFoldDB" id="A0A6G1X4H8"/>
<evidence type="ECO:0000313" key="3">
    <source>
        <dbReference type="Proteomes" id="UP000480185"/>
    </source>
</evidence>
<keyword evidence="1" id="KW-0812">Transmembrane</keyword>
<dbReference type="EMBL" id="WJNH01000003">
    <property type="protein sequence ID" value="MRG85806.1"/>
    <property type="molecule type" value="Genomic_DNA"/>
</dbReference>
<organism evidence="2 3">
    <name type="scientific">Salinibacillus xinjiangensis</name>
    <dbReference type="NCBI Taxonomy" id="1229268"/>
    <lineage>
        <taxon>Bacteria</taxon>
        <taxon>Bacillati</taxon>
        <taxon>Bacillota</taxon>
        <taxon>Bacilli</taxon>
        <taxon>Bacillales</taxon>
        <taxon>Bacillaceae</taxon>
        <taxon>Salinibacillus</taxon>
    </lineage>
</organism>
<feature type="transmembrane region" description="Helical" evidence="1">
    <location>
        <begin position="40"/>
        <end position="63"/>
    </location>
</feature>
<dbReference type="OrthoDB" id="9813379at2"/>
<reference evidence="2 3" key="1">
    <citation type="submission" date="2019-11" db="EMBL/GenBank/DDBJ databases">
        <authorList>
            <person name="Li J."/>
        </authorList>
    </citation>
    <scope>NUCLEOTIDE SEQUENCE [LARGE SCALE GENOMIC DNA]</scope>
    <source>
        <strain evidence="2 3">J4</strain>
    </source>
</reference>
<evidence type="ECO:0000313" key="2">
    <source>
        <dbReference type="EMBL" id="MRG85806.1"/>
    </source>
</evidence>
<dbReference type="PANTHER" id="PTHR37953">
    <property type="entry name" value="UPF0127 PROTEIN MJ1496"/>
    <property type="match status" value="1"/>
</dbReference>
<evidence type="ECO:0000256" key="1">
    <source>
        <dbReference type="SAM" id="Phobius"/>
    </source>
</evidence>
<proteinExistence type="predicted"/>